<reference evidence="4" key="1">
    <citation type="submission" date="2017-02" db="EMBL/GenBank/DDBJ databases">
        <title>Tessaracoccus aquaemaris sp. nov., isolated from the intestine of a Korean rockfish, Sebastes schlegelii, in a marine aquaculture pond.</title>
        <authorList>
            <person name="Tak E.J."/>
            <person name="Bae J.-W."/>
        </authorList>
    </citation>
    <scope>NUCLEOTIDE SEQUENCE [LARGE SCALE GENOMIC DNA]</scope>
    <source>
        <strain evidence="4">NSG39</strain>
    </source>
</reference>
<evidence type="ECO:0000256" key="2">
    <source>
        <dbReference type="SAM" id="SignalP"/>
    </source>
</evidence>
<dbReference type="KEGG" id="tes:BW730_17785"/>
<gene>
    <name evidence="3" type="ORF">BW730_17785</name>
</gene>
<dbReference type="EMBL" id="CP019606">
    <property type="protein sequence ID" value="AQP49068.1"/>
    <property type="molecule type" value="Genomic_DNA"/>
</dbReference>
<sequence length="659" mass="69604">MLAVLAGALWLATPGGALAEDDGLFETNDTRYVVAADGSPVKVTVDLTLRNTVPDVRTSGGVRYYYFTRYLVAVPTGTQNLRATSNGRSLNVSLEKAPDPAFQDIQTAAISFPELRYGKTRSISLTYDLQGADIRSSDLSRVGKGYAAFITSATGEAGHTSVEVVAPKSYEFHASSDAFTETRSGATTAWKSTKATDDLGIWEFVTLRDHDLAGEATVTIGGDTVRLLSFPGDDAWSDFVADKLTAAVPHLERLTGTPWPGGLDTVVEDVSPTVTGYAWFNAATNEILLGEELDTHLLVHEASHVWFNHNRIGDRWLQEGLAEVVATRIGPTIGGTEDPPTAPSPTGKGAFKLSTWSDPEGRAGETDSYGYPAAYAAVEELIGDLDDESFAEVVSAALGGESAYERPGSTLNRSGTGTRRFLDLVEDRGGNASADATYRTWILDEGASALLDERAESRKLYRAIDGSDGAWQPPKGLRWLMTDWQFSDADELMGDLDATAAAAGQLQDDAAAAALDLPASLREGYESADVPSGYQESGKAIRAAIDSVAEVDDATRAVEEAGDPVSELGEAILGTDAQVDASRAAFSDGEFAAADRHARTAASQSRISGLLGIATVAAAVLALGGLTVLAVALLRRRRPAVEPAATTPFPPGPPPGDLR</sequence>
<accession>A0A1Q2CSF7</accession>
<keyword evidence="1" id="KW-1133">Transmembrane helix</keyword>
<proteinExistence type="predicted"/>
<protein>
    <recommendedName>
        <fullName evidence="5">Peptidase M1 membrane alanine aminopeptidase domain-containing protein</fullName>
    </recommendedName>
</protein>
<feature type="transmembrane region" description="Helical" evidence="1">
    <location>
        <begin position="609"/>
        <end position="634"/>
    </location>
</feature>
<evidence type="ECO:0008006" key="5">
    <source>
        <dbReference type="Google" id="ProtNLM"/>
    </source>
</evidence>
<dbReference type="AlphaFoldDB" id="A0A1Q2CSF7"/>
<dbReference type="Proteomes" id="UP000188145">
    <property type="component" value="Chromosome"/>
</dbReference>
<dbReference type="STRING" id="1332264.BW730_17785"/>
<evidence type="ECO:0000313" key="3">
    <source>
        <dbReference type="EMBL" id="AQP49068.1"/>
    </source>
</evidence>
<evidence type="ECO:0000256" key="1">
    <source>
        <dbReference type="SAM" id="Phobius"/>
    </source>
</evidence>
<dbReference type="SUPFAM" id="SSF55486">
    <property type="entry name" value="Metalloproteases ('zincins'), catalytic domain"/>
    <property type="match status" value="1"/>
</dbReference>
<feature type="chain" id="PRO_5010385252" description="Peptidase M1 membrane alanine aminopeptidase domain-containing protein" evidence="2">
    <location>
        <begin position="20"/>
        <end position="659"/>
    </location>
</feature>
<keyword evidence="1" id="KW-0472">Membrane</keyword>
<name>A0A1Q2CSF7_9ACTN</name>
<keyword evidence="2" id="KW-0732">Signal</keyword>
<evidence type="ECO:0000313" key="4">
    <source>
        <dbReference type="Proteomes" id="UP000188145"/>
    </source>
</evidence>
<keyword evidence="4" id="KW-1185">Reference proteome</keyword>
<organism evidence="3 4">
    <name type="scientific">Tessaracoccus aquimaris</name>
    <dbReference type="NCBI Taxonomy" id="1332264"/>
    <lineage>
        <taxon>Bacteria</taxon>
        <taxon>Bacillati</taxon>
        <taxon>Actinomycetota</taxon>
        <taxon>Actinomycetes</taxon>
        <taxon>Propionibacteriales</taxon>
        <taxon>Propionibacteriaceae</taxon>
        <taxon>Tessaracoccus</taxon>
    </lineage>
</organism>
<keyword evidence="1" id="KW-0812">Transmembrane</keyword>
<feature type="signal peptide" evidence="2">
    <location>
        <begin position="1"/>
        <end position="19"/>
    </location>
</feature>